<dbReference type="EMBL" id="NEKC01000001">
    <property type="protein sequence ID" value="OTA30136.1"/>
    <property type="molecule type" value="Genomic_DNA"/>
</dbReference>
<dbReference type="Proteomes" id="UP000243540">
    <property type="component" value="Unassembled WGS sequence"/>
</dbReference>
<dbReference type="PANTHER" id="PTHR20935">
    <property type="entry name" value="PHOSPHOGLYCERATE MUTASE-RELATED"/>
    <property type="match status" value="1"/>
</dbReference>
<dbReference type="GO" id="GO:0016787">
    <property type="term" value="F:hydrolase activity"/>
    <property type="evidence" value="ECO:0007669"/>
    <property type="project" value="UniProtKB-KW"/>
</dbReference>
<proteinExistence type="predicted"/>
<gene>
    <name evidence="2" type="ORF">B9T39_00025</name>
</gene>
<organism evidence="2 3">
    <name type="scientific">Alloscardovia macacae</name>
    <dbReference type="NCBI Taxonomy" id="1160091"/>
    <lineage>
        <taxon>Bacteria</taxon>
        <taxon>Bacillati</taxon>
        <taxon>Actinomycetota</taxon>
        <taxon>Actinomycetes</taxon>
        <taxon>Bifidobacteriales</taxon>
        <taxon>Bifidobacteriaceae</taxon>
        <taxon>Alloscardovia</taxon>
    </lineage>
</organism>
<dbReference type="InterPro" id="IPR051021">
    <property type="entry name" value="Mito_Ser/Thr_phosphatase"/>
</dbReference>
<dbReference type="InterPro" id="IPR013078">
    <property type="entry name" value="His_Pase_superF_clade-1"/>
</dbReference>
<evidence type="ECO:0000313" key="3">
    <source>
        <dbReference type="Proteomes" id="UP000243540"/>
    </source>
</evidence>
<evidence type="ECO:0000313" key="2">
    <source>
        <dbReference type="EMBL" id="OTA30136.1"/>
    </source>
</evidence>
<dbReference type="SUPFAM" id="SSF53254">
    <property type="entry name" value="Phosphoglycerate mutase-like"/>
    <property type="match status" value="1"/>
</dbReference>
<protein>
    <submittedName>
        <fullName evidence="2">Phosphoglycerate mutase</fullName>
    </submittedName>
</protein>
<dbReference type="PANTHER" id="PTHR20935:SF1">
    <property type="entry name" value="SLL1549 PROTEIN"/>
    <property type="match status" value="1"/>
</dbReference>
<dbReference type="CDD" id="cd07067">
    <property type="entry name" value="HP_PGM_like"/>
    <property type="match status" value="1"/>
</dbReference>
<accession>A0A1Y2SSB3</accession>
<dbReference type="Gene3D" id="3.40.50.1240">
    <property type="entry name" value="Phosphoglycerate mutase-like"/>
    <property type="match status" value="1"/>
</dbReference>
<evidence type="ECO:0000256" key="1">
    <source>
        <dbReference type="ARBA" id="ARBA00022801"/>
    </source>
</evidence>
<sequence>MAVNLTKVAKKARDYEYILLMMRHAKTEKVSHDGDDAARELTDKGRKQAKHVAKALDGLGLIPDVMAVSGAKRTRQTAERMLKVFGDKPEVTYHKKLYTDGLSEVSSILSAQKKKKKILMIIGHEPTMSEGSLWWSEGSSHALEALQIGLSPASVAVLGAHKPFDQWDIHEADVLAVITAKDCD</sequence>
<dbReference type="AlphaFoldDB" id="A0A1Y2SSB3"/>
<keyword evidence="1" id="KW-0378">Hydrolase</keyword>
<dbReference type="OrthoDB" id="9810154at2"/>
<dbReference type="Pfam" id="PF00300">
    <property type="entry name" value="His_Phos_1"/>
    <property type="match status" value="1"/>
</dbReference>
<dbReference type="RefSeq" id="WP_086105778.1">
    <property type="nucleotide sequence ID" value="NZ_NEKB01000024.1"/>
</dbReference>
<dbReference type="STRING" id="1160091.B9T39_00025"/>
<dbReference type="InterPro" id="IPR029033">
    <property type="entry name" value="His_PPase_superfam"/>
</dbReference>
<dbReference type="SMART" id="SM00855">
    <property type="entry name" value="PGAM"/>
    <property type="match status" value="1"/>
</dbReference>
<name>A0A1Y2SSB3_9BIFI</name>
<reference evidence="2 3" key="1">
    <citation type="submission" date="2017-04" db="EMBL/GenBank/DDBJ databases">
        <title>Draft genome sequences of Alloscardovia macacae UMA81211 and UMA81212 isolated from the feces of a rhesus macaque (Macaca mulatta).</title>
        <authorList>
            <person name="Albert K."/>
            <person name="Sela D.A."/>
        </authorList>
    </citation>
    <scope>NUCLEOTIDE SEQUENCE [LARGE SCALE GENOMIC DNA]</scope>
    <source>
        <strain evidence="2 3">UMA81212</strain>
    </source>
</reference>
<comment type="caution">
    <text evidence="2">The sequence shown here is derived from an EMBL/GenBank/DDBJ whole genome shotgun (WGS) entry which is preliminary data.</text>
</comment>